<feature type="compositionally biased region" description="Pro residues" evidence="1">
    <location>
        <begin position="361"/>
        <end position="376"/>
    </location>
</feature>
<dbReference type="Proteomes" id="UP000467006">
    <property type="component" value="Chromosome"/>
</dbReference>
<evidence type="ECO:0000313" key="5">
    <source>
        <dbReference type="Proteomes" id="UP000467006"/>
    </source>
</evidence>
<evidence type="ECO:0000313" key="4">
    <source>
        <dbReference type="EMBL" id="BBX16514.1"/>
    </source>
</evidence>
<feature type="region of interest" description="Disordered" evidence="1">
    <location>
        <begin position="213"/>
        <end position="246"/>
    </location>
</feature>
<dbReference type="AlphaFoldDB" id="A0A7I7JYW8"/>
<dbReference type="EMBL" id="AP022563">
    <property type="protein sequence ID" value="BBX16514.1"/>
    <property type="molecule type" value="Genomic_DNA"/>
</dbReference>
<feature type="chain" id="PRO_5043680594" description="DUF7159 domain-containing protein" evidence="2">
    <location>
        <begin position="28"/>
        <end position="385"/>
    </location>
</feature>
<feature type="domain" description="DUF7159" evidence="3">
    <location>
        <begin position="3"/>
        <end position="97"/>
    </location>
</feature>
<evidence type="ECO:0000259" key="3">
    <source>
        <dbReference type="Pfam" id="PF23717"/>
    </source>
</evidence>
<keyword evidence="2" id="KW-0732">Signal</keyword>
<evidence type="ECO:0000256" key="2">
    <source>
        <dbReference type="SAM" id="SignalP"/>
    </source>
</evidence>
<keyword evidence="5" id="KW-1185">Reference proteome</keyword>
<dbReference type="OrthoDB" id="4750676at2"/>
<proteinExistence type="predicted"/>
<evidence type="ECO:0000256" key="1">
    <source>
        <dbReference type="SAM" id="MobiDB-lite"/>
    </source>
</evidence>
<feature type="compositionally biased region" description="Low complexity" evidence="1">
    <location>
        <begin position="218"/>
        <end position="234"/>
    </location>
</feature>
<accession>A0A7I7JYW8</accession>
<protein>
    <recommendedName>
        <fullName evidence="3">DUF7159 domain-containing protein</fullName>
    </recommendedName>
</protein>
<sequence length="385" mass="38883">MRVMGLSLTATSAVWVLLDTSSGTVLAEEVVAVTSVDEVAKAAAQSVQAFAAQTDHDIDSVHLTWTEDGRQHGIRLRTKLRLYGFDAIETITPDEAREGRNRTARHIAPHLAMAYGAARATHADDTGSALQRLTALVPHRSAEPGPVRDGVGARLAAVGDNARDSMARLVDTSRATLQSAGARVPLRIAAAVGVAAVVGVALYAFVGVSPTPAPAPEPASAVAEPTSAPSGDPEPAVPAPAPEPVLARPDVAGATQRDAGSSPESTIVAEAAPAVEAVPEVSTPRRSASVPVTPAVEDTAVANSAVENTAVAETSPQVSPVAEVASAPAQMAPAEQMPSPAGRPHLSNPAPVAGPIAVPEPSAPVAPAAPEPPPGPLNVFLGALP</sequence>
<dbReference type="InterPro" id="IPR055583">
    <property type="entry name" value="DUF7159"/>
</dbReference>
<feature type="compositionally biased region" description="Low complexity" evidence="1">
    <location>
        <begin position="317"/>
        <end position="340"/>
    </location>
</feature>
<dbReference type="KEGG" id="mdu:MDUV_13740"/>
<name>A0A7I7JYW8_9MYCO</name>
<organism evidence="4 5">
    <name type="scientific">Mycolicibacterium duvalii</name>
    <dbReference type="NCBI Taxonomy" id="39688"/>
    <lineage>
        <taxon>Bacteria</taxon>
        <taxon>Bacillati</taxon>
        <taxon>Actinomycetota</taxon>
        <taxon>Actinomycetes</taxon>
        <taxon>Mycobacteriales</taxon>
        <taxon>Mycobacteriaceae</taxon>
        <taxon>Mycolicibacterium</taxon>
    </lineage>
</organism>
<dbReference type="Pfam" id="PF23717">
    <property type="entry name" value="DUF7159"/>
    <property type="match status" value="1"/>
</dbReference>
<gene>
    <name evidence="4" type="ORF">MDUV_13740</name>
</gene>
<feature type="signal peptide" evidence="2">
    <location>
        <begin position="1"/>
        <end position="27"/>
    </location>
</feature>
<feature type="region of interest" description="Disordered" evidence="1">
    <location>
        <begin position="317"/>
        <end position="385"/>
    </location>
</feature>
<reference evidence="4 5" key="1">
    <citation type="journal article" date="2019" name="Emerg. Microbes Infect.">
        <title>Comprehensive subspecies identification of 175 nontuberculous mycobacteria species based on 7547 genomic profiles.</title>
        <authorList>
            <person name="Matsumoto Y."/>
            <person name="Kinjo T."/>
            <person name="Motooka D."/>
            <person name="Nabeya D."/>
            <person name="Jung N."/>
            <person name="Uechi K."/>
            <person name="Horii T."/>
            <person name="Iida T."/>
            <person name="Fujita J."/>
            <person name="Nakamura S."/>
        </authorList>
    </citation>
    <scope>NUCLEOTIDE SEQUENCE [LARGE SCALE GENOMIC DNA]</scope>
    <source>
        <strain evidence="4 5">JCM 6396</strain>
    </source>
</reference>